<keyword evidence="1" id="KW-0812">Transmembrane</keyword>
<dbReference type="AlphaFoldDB" id="A0A1F5EB95"/>
<gene>
    <name evidence="2" type="ORF">A3A71_01320</name>
</gene>
<organism evidence="2 3">
    <name type="scientific">Candidatus Berkelbacteria bacterium RIFCSPLOWO2_01_FULL_50_28</name>
    <dbReference type="NCBI Taxonomy" id="1797471"/>
    <lineage>
        <taxon>Bacteria</taxon>
        <taxon>Candidatus Berkelbacteria</taxon>
    </lineage>
</organism>
<accession>A0A1F5EB95</accession>
<evidence type="ECO:0000256" key="1">
    <source>
        <dbReference type="SAM" id="Phobius"/>
    </source>
</evidence>
<evidence type="ECO:0000313" key="3">
    <source>
        <dbReference type="Proteomes" id="UP000177481"/>
    </source>
</evidence>
<comment type="caution">
    <text evidence="2">The sequence shown here is derived from an EMBL/GenBank/DDBJ whole genome shotgun (WGS) entry which is preliminary data.</text>
</comment>
<evidence type="ECO:0000313" key="2">
    <source>
        <dbReference type="EMBL" id="OGD64678.1"/>
    </source>
</evidence>
<keyword evidence="1" id="KW-1133">Transmembrane helix</keyword>
<dbReference type="Proteomes" id="UP000177481">
    <property type="component" value="Unassembled WGS sequence"/>
</dbReference>
<dbReference type="EMBL" id="MEZX01000002">
    <property type="protein sequence ID" value="OGD64678.1"/>
    <property type="molecule type" value="Genomic_DNA"/>
</dbReference>
<protein>
    <submittedName>
        <fullName evidence="2">Uncharacterized protein</fullName>
    </submittedName>
</protein>
<proteinExistence type="predicted"/>
<name>A0A1F5EB95_9BACT</name>
<feature type="transmembrane region" description="Helical" evidence="1">
    <location>
        <begin position="29"/>
        <end position="51"/>
    </location>
</feature>
<keyword evidence="1" id="KW-0472">Membrane</keyword>
<dbReference type="STRING" id="1797471.A3A71_01320"/>
<reference evidence="2 3" key="1">
    <citation type="journal article" date="2016" name="Nat. Commun.">
        <title>Thousands of microbial genomes shed light on interconnected biogeochemical processes in an aquifer system.</title>
        <authorList>
            <person name="Anantharaman K."/>
            <person name="Brown C.T."/>
            <person name="Hug L.A."/>
            <person name="Sharon I."/>
            <person name="Castelle C.J."/>
            <person name="Probst A.J."/>
            <person name="Thomas B.C."/>
            <person name="Singh A."/>
            <person name="Wilkins M.J."/>
            <person name="Karaoz U."/>
            <person name="Brodie E.L."/>
            <person name="Williams K.H."/>
            <person name="Hubbard S.S."/>
            <person name="Banfield J.F."/>
        </authorList>
    </citation>
    <scope>NUCLEOTIDE SEQUENCE [LARGE SCALE GENOMIC DNA]</scope>
</reference>
<sequence length="66" mass="7189">MTESGEALITPGEVEEVVGAASPRWRLPVMAVVGLIFVLVLTLLVMIIFSLNRHSTGIDVLLPFLR</sequence>